<dbReference type="InterPro" id="IPR048966">
    <property type="entry name" value="Aquarius_b-barrel"/>
</dbReference>
<feature type="domain" description="RNA helicase aquarius N-terminal" evidence="3">
    <location>
        <begin position="177"/>
        <end position="489"/>
    </location>
</feature>
<dbReference type="Gene3D" id="3.40.50.300">
    <property type="entry name" value="P-loop containing nucleotide triphosphate hydrolases"/>
    <property type="match status" value="2"/>
</dbReference>
<dbReference type="InterPro" id="IPR041679">
    <property type="entry name" value="DNA2/NAM7-like_C"/>
</dbReference>
<dbReference type="Pfam" id="PF13087">
    <property type="entry name" value="AAA_12"/>
    <property type="match status" value="1"/>
</dbReference>
<evidence type="ECO:0000259" key="4">
    <source>
        <dbReference type="Pfam" id="PF21143"/>
    </source>
</evidence>
<evidence type="ECO:0000313" key="5">
    <source>
        <dbReference type="EMBL" id="SVP92494.1"/>
    </source>
</evidence>
<feature type="domain" description="DNA2/NAM7 helicase-like C-terminal" evidence="2">
    <location>
        <begin position="1470"/>
        <end position="1691"/>
    </location>
</feature>
<dbReference type="CDD" id="cd18808">
    <property type="entry name" value="SF1_C_Upf1"/>
    <property type="match status" value="1"/>
</dbReference>
<sequence length="1748" mass="204752">MSVRLVRPKTATLDELLSHEFYKRLISSIENVLPEMKNVKDHKKLINSNFSKEIVEIYKIMFSGSFNKLDMASLEHSDYLSHLLPCLSMDSFPLIANLDKKSQETFKKTRFCTVMTCVWAFVELHSSGRSEYVDVLSNLSSKHKDSFETLFFNSAQLLMLESWNEELCESREFESVDRMTILEQRALLRFFVICFQRIELSEVRRCCMSLLSPQVWIHIPEELREHNFFKNNKVSKALFLKAFENYKLRHKACHFDDLLKEPKATVKILYELVPNKDNIEYLNLSYKLVLARDFMNSLINQFIYILEDHLSFSEVKPEEQSEEDPEMMRLMYIENYLELFVDLLSQLHLRRIIKPIIEYKLLLVRCKNHPLYEPVDKKTNQVSNRDDANIFIELVNILEYYLNFNINEELGVNMEYNVILEDYYKRFNKFQRVCYLNYKDDENLKNIHLVNNYALNNNLSKILNSLDLGVLVQLNQELYLIQSTRNKPKDEKELNGNTLDHFFPYSVELLPKKKKSKKLVKKLLISNLANYLKKPINELMLINNNNFYLNPFSSLFNNITTVTSNDLLQAKEANRREVTELGEMEGDISYIKLCTLSLFKLNLQYLTMFDYLYRNFILYQFEVIYQIKQYVHQQIFYLSYLTSHSNRSNKLNHKGTEEKNKLVAVEKLEKRDWVGRMFICIDNLEMKIDQNRIEMILTVDLSMIQDYKIRQEWQQLTKYDILFLVQLNCVYSCGLINGSGGKTAEDMEDEVELLGKIVRRIRFGEILEVYDEENNNVLDFNPLDNKSFVGFKMRIKLLLDYQQYMKDIQEDLDYYSSFNLIIRRSKRQNNFKSILTNVQNVVNNKFKMPNWLQVILLGYFSYHTVRPNTSNTSHFSSAIASSNKSISTERDEIIKKRKKEQYTRVKIGLDYLNTFKSRDHLLSTTSFISIKLVPCLNSNNTKNKDNFKLGLGSSSSLQEIRENRIHIDSIDSTVNEYVYNNKGSLNKAELAEKLRLALESDKNINLFIQNHIYDHDFGNKNDEFEKDHDERLEYVVLSGVKFELHVENNYLNELTKVNKDYHINSQLPKFLITNFNHPYDISPYDSSSADIQNKDDLQNNNSVNLVDYNKSSKKGVKFVSRQVESIIGGTMEGLTVIMGPPGTGKTDVVSQIISILFNNYENEKIVICTHSNFALNDIFTKLVKNELIDEHYMVRLGHSDLEVDNMGHFSKFGRVNYILQRRLDLLEVIKTLKEQIKVVGDYECTIQYSLTFLQYFLIDTSQSNNSSSNNAQIVNENSNEDAVDMNDAEEAGVLEVFDRTKLTQEGLDNFFKLGIEFPYTLKDVKKLYNQIQKYQTFETSYGDEVNQEASKQGLNEQLSQLKKKFIERLYEMLFELLPFEILRNNRDRMKYLVENYSRIVAMTCTHASISQEELSTLNYKTLIFEEAAQILEIESFIPICNNIKRLILCGDHLQLSPIIQNSSLLRYSNLNQSLFLRLIRLNYPYIQLNVQARSRPEILNIYSHFYPHQIFTLDGLYPETSLVSSNKARDRLPQDKDVLNVKQLLCKGNLREMMTSNLISLSFQYVVQFIDVEGEETSPIKYFYQNLGEATYCVSLYMLMRLMGLEDIVILTAYNGQKCLIEDIVKKRCSWNNKIGSPMVSTIDKFQGRQADYVIVSMVRTKNIGYLRDPRRFVVATSRSRLGLWIVGNKKLVQNIKELSNFNEELNLYPNNLYLNFKNLNEFGNVDSSNLVKIKDNSDLEELVKSLL</sequence>
<dbReference type="GO" id="GO:0004386">
    <property type="term" value="F:helicase activity"/>
    <property type="evidence" value="ECO:0007669"/>
    <property type="project" value="InterPro"/>
</dbReference>
<evidence type="ECO:0000259" key="3">
    <source>
        <dbReference type="Pfam" id="PF16399"/>
    </source>
</evidence>
<reference evidence="5" key="1">
    <citation type="submission" date="2018-07" db="EMBL/GenBank/DDBJ databases">
        <authorList>
            <person name="Quirk P.G."/>
            <person name="Krulwich T.A."/>
        </authorList>
    </citation>
    <scope>NUCLEOTIDE SEQUENCE</scope>
    <source>
        <strain evidence="5">Anand</strain>
    </source>
</reference>
<dbReference type="EMBL" id="UIVS01000003">
    <property type="protein sequence ID" value="SVP92494.1"/>
    <property type="molecule type" value="Genomic_DNA"/>
</dbReference>
<organism evidence="5">
    <name type="scientific">Theileria annulata</name>
    <dbReference type="NCBI Taxonomy" id="5874"/>
    <lineage>
        <taxon>Eukaryota</taxon>
        <taxon>Sar</taxon>
        <taxon>Alveolata</taxon>
        <taxon>Apicomplexa</taxon>
        <taxon>Aconoidasida</taxon>
        <taxon>Piroplasmida</taxon>
        <taxon>Theileriidae</taxon>
        <taxon>Theileria</taxon>
    </lineage>
</organism>
<gene>
    <name evidence="6" type="ORF">TAT_000228900</name>
    <name evidence="5" type="ORF">TAV_000229000</name>
</gene>
<proteinExistence type="predicted"/>
<dbReference type="InterPro" id="IPR047187">
    <property type="entry name" value="SF1_C_Upf1"/>
</dbReference>
<dbReference type="PANTHER" id="PTHR10887">
    <property type="entry name" value="DNA2/NAM7 HELICASE FAMILY"/>
    <property type="match status" value="1"/>
</dbReference>
<feature type="domain" description="RNA helicase aquarius beta-barrel" evidence="4">
    <location>
        <begin position="697"/>
        <end position="824"/>
    </location>
</feature>
<dbReference type="InterPro" id="IPR041677">
    <property type="entry name" value="DNA2/NAM7_AAA_11"/>
</dbReference>
<feature type="domain" description="DNA2/NAM7 helicase helicase" evidence="1">
    <location>
        <begin position="1109"/>
        <end position="1460"/>
    </location>
</feature>
<dbReference type="Pfam" id="PF21143">
    <property type="entry name" value="Aquarius_N_2nd"/>
    <property type="match status" value="1"/>
</dbReference>
<dbReference type="Pfam" id="PF13086">
    <property type="entry name" value="AAA_11"/>
    <property type="match status" value="1"/>
</dbReference>
<dbReference type="GO" id="GO:0003729">
    <property type="term" value="F:mRNA binding"/>
    <property type="evidence" value="ECO:0007669"/>
    <property type="project" value="TreeGrafter"/>
</dbReference>
<dbReference type="PANTHER" id="PTHR10887:SF5">
    <property type="entry name" value="RNA HELICASE AQUARIUS"/>
    <property type="match status" value="1"/>
</dbReference>
<dbReference type="SUPFAM" id="SSF52540">
    <property type="entry name" value="P-loop containing nucleoside triphosphate hydrolases"/>
    <property type="match status" value="1"/>
</dbReference>
<evidence type="ECO:0000259" key="2">
    <source>
        <dbReference type="Pfam" id="PF13087"/>
    </source>
</evidence>
<accession>A0A3B0MRJ1</accession>
<protein>
    <submittedName>
        <fullName evidence="5">AAA domain containing protein, putative</fullName>
    </submittedName>
</protein>
<name>A0A3B0MRJ1_THEAN</name>
<dbReference type="EMBL" id="UIVT01000003">
    <property type="protein sequence ID" value="SVP93298.1"/>
    <property type="molecule type" value="Genomic_DNA"/>
</dbReference>
<evidence type="ECO:0000259" key="1">
    <source>
        <dbReference type="Pfam" id="PF13086"/>
    </source>
</evidence>
<dbReference type="InterPro" id="IPR045055">
    <property type="entry name" value="DNA2/NAM7-like"/>
</dbReference>
<dbReference type="GO" id="GO:0071013">
    <property type="term" value="C:catalytic step 2 spliceosome"/>
    <property type="evidence" value="ECO:0007669"/>
    <property type="project" value="TreeGrafter"/>
</dbReference>
<dbReference type="Pfam" id="PF16399">
    <property type="entry name" value="Aquarius_N_1st"/>
    <property type="match status" value="1"/>
</dbReference>
<evidence type="ECO:0000313" key="6">
    <source>
        <dbReference type="EMBL" id="SVP93298.1"/>
    </source>
</evidence>
<dbReference type="InterPro" id="IPR027417">
    <property type="entry name" value="P-loop_NTPase"/>
</dbReference>
<dbReference type="VEuPathDB" id="PiroplasmaDB:TA05355"/>
<dbReference type="InterPro" id="IPR032174">
    <property type="entry name" value="Aquarius_N"/>
</dbReference>